<comment type="subcellular location">
    <subcellularLocation>
        <location evidence="1">Cell membrane</location>
        <topology evidence="1">Multi-pass membrane protein</topology>
    </subcellularLocation>
</comment>
<sequence length="410" mass="42306">MFAPLSIPVFRWVWIGQATNLTGDAAYGVSVALLLLPREDAPRALGTVLGMAALGGIVSILVGGALADRHRRARIIIVSDLLRAAAVAGILVAGPLAPLWLLGSLSGLLGVGMGLYRPAYMAVLPSLVPPDRLSGANALRSITNRLTTLVGAALGGALSVMTSPQWALGVNVMTFTVSILTLVRVSEAVHEAPEHRPSLAAEIAAGLRYVSSRPWMAAVMIQGTVQMALVAAPVALILPMLTGREGAWYGWIVAAEAAGAFLGASLAATIRSRSRGWIAMLALLAQAPQTVTLMLQAHPPMILAASALTGAGLSVFAVLWTTALQTGVPAGYLGRVFSVDGLATAGLSPVGYVVAGWLLADLGTTTLAGFAGIALAISIVAVLPIPGLRRLSETDDRPPQRRMKGQPIQG</sequence>
<feature type="region of interest" description="Disordered" evidence="7">
    <location>
        <begin position="391"/>
        <end position="410"/>
    </location>
</feature>
<dbReference type="PANTHER" id="PTHR23513:SF18">
    <property type="entry name" value="INTEGRAL MEMBRANE PROTEIN"/>
    <property type="match status" value="1"/>
</dbReference>
<evidence type="ECO:0000256" key="8">
    <source>
        <dbReference type="SAM" id="Phobius"/>
    </source>
</evidence>
<feature type="transmembrane region" description="Helical" evidence="8">
    <location>
        <begin position="277"/>
        <end position="295"/>
    </location>
</feature>
<dbReference type="Proteomes" id="UP000253303">
    <property type="component" value="Unassembled WGS sequence"/>
</dbReference>
<keyword evidence="5 8" id="KW-1133">Transmembrane helix</keyword>
<keyword evidence="4 8" id="KW-0812">Transmembrane</keyword>
<dbReference type="PANTHER" id="PTHR23513">
    <property type="entry name" value="INTEGRAL MEMBRANE EFFLUX PROTEIN-RELATED"/>
    <property type="match status" value="1"/>
</dbReference>
<evidence type="ECO:0000313" key="10">
    <source>
        <dbReference type="EMBL" id="RBQ19880.1"/>
    </source>
</evidence>
<feature type="transmembrane region" description="Helical" evidence="8">
    <location>
        <begin position="366"/>
        <end position="388"/>
    </location>
</feature>
<dbReference type="SUPFAM" id="SSF103473">
    <property type="entry name" value="MFS general substrate transporter"/>
    <property type="match status" value="1"/>
</dbReference>
<keyword evidence="11" id="KW-1185">Reference proteome</keyword>
<dbReference type="Pfam" id="PF05977">
    <property type="entry name" value="MFS_3"/>
    <property type="match status" value="1"/>
</dbReference>
<dbReference type="OrthoDB" id="69054at2"/>
<evidence type="ECO:0000256" key="7">
    <source>
        <dbReference type="SAM" id="MobiDB-lite"/>
    </source>
</evidence>
<evidence type="ECO:0000256" key="1">
    <source>
        <dbReference type="ARBA" id="ARBA00004651"/>
    </source>
</evidence>
<evidence type="ECO:0000256" key="6">
    <source>
        <dbReference type="ARBA" id="ARBA00023136"/>
    </source>
</evidence>
<feature type="transmembrane region" description="Helical" evidence="8">
    <location>
        <begin position="336"/>
        <end position="360"/>
    </location>
</feature>
<dbReference type="PROSITE" id="PS50850">
    <property type="entry name" value="MFS"/>
    <property type="match status" value="1"/>
</dbReference>
<dbReference type="InterPro" id="IPR036259">
    <property type="entry name" value="MFS_trans_sf"/>
</dbReference>
<feature type="transmembrane region" description="Helical" evidence="8">
    <location>
        <begin position="301"/>
        <end position="324"/>
    </location>
</feature>
<reference evidence="10 11" key="1">
    <citation type="submission" date="2018-06" db="EMBL/GenBank/DDBJ databases">
        <title>Sphaerisporangium craniellae sp. nov., isolated from a marine sponge in the South China Sea.</title>
        <authorList>
            <person name="Li L."/>
        </authorList>
    </citation>
    <scope>NUCLEOTIDE SEQUENCE [LARGE SCALE GENOMIC DNA]</scope>
    <source>
        <strain evidence="10 11">LHW63015</strain>
    </source>
</reference>
<feature type="transmembrane region" description="Helical" evidence="8">
    <location>
        <begin position="44"/>
        <end position="66"/>
    </location>
</feature>
<feature type="transmembrane region" description="Helical" evidence="8">
    <location>
        <begin position="248"/>
        <end position="270"/>
    </location>
</feature>
<organism evidence="10 11">
    <name type="scientific">Spongiactinospora rosea</name>
    <dbReference type="NCBI Taxonomy" id="2248750"/>
    <lineage>
        <taxon>Bacteria</taxon>
        <taxon>Bacillati</taxon>
        <taxon>Actinomycetota</taxon>
        <taxon>Actinomycetes</taxon>
        <taxon>Streptosporangiales</taxon>
        <taxon>Streptosporangiaceae</taxon>
        <taxon>Spongiactinospora</taxon>
    </lineage>
</organism>
<dbReference type="GO" id="GO:0022857">
    <property type="term" value="F:transmembrane transporter activity"/>
    <property type="evidence" value="ECO:0007669"/>
    <property type="project" value="InterPro"/>
</dbReference>
<evidence type="ECO:0000313" key="11">
    <source>
        <dbReference type="Proteomes" id="UP000253303"/>
    </source>
</evidence>
<protein>
    <submittedName>
        <fullName evidence="10">MFS transporter</fullName>
    </submittedName>
</protein>
<evidence type="ECO:0000256" key="4">
    <source>
        <dbReference type="ARBA" id="ARBA00022692"/>
    </source>
</evidence>
<dbReference type="GO" id="GO:0005886">
    <property type="term" value="C:plasma membrane"/>
    <property type="evidence" value="ECO:0007669"/>
    <property type="project" value="UniProtKB-SubCell"/>
</dbReference>
<feature type="transmembrane region" description="Helical" evidence="8">
    <location>
        <begin position="217"/>
        <end position="242"/>
    </location>
</feature>
<evidence type="ECO:0000256" key="3">
    <source>
        <dbReference type="ARBA" id="ARBA00022475"/>
    </source>
</evidence>
<evidence type="ECO:0000256" key="5">
    <source>
        <dbReference type="ARBA" id="ARBA00022989"/>
    </source>
</evidence>
<accession>A0A366M280</accession>
<feature type="transmembrane region" description="Helical" evidence="8">
    <location>
        <begin position="166"/>
        <end position="186"/>
    </location>
</feature>
<dbReference type="InterPro" id="IPR010290">
    <property type="entry name" value="TM_effector"/>
</dbReference>
<dbReference type="EMBL" id="QMEY01000004">
    <property type="protein sequence ID" value="RBQ19880.1"/>
    <property type="molecule type" value="Genomic_DNA"/>
</dbReference>
<gene>
    <name evidence="10" type="ORF">DP939_12900</name>
</gene>
<keyword evidence="3" id="KW-1003">Cell membrane</keyword>
<dbReference type="AlphaFoldDB" id="A0A366M280"/>
<dbReference type="Gene3D" id="1.20.1250.20">
    <property type="entry name" value="MFS general substrate transporter like domains"/>
    <property type="match status" value="1"/>
</dbReference>
<evidence type="ECO:0000256" key="2">
    <source>
        <dbReference type="ARBA" id="ARBA00022448"/>
    </source>
</evidence>
<dbReference type="CDD" id="cd06173">
    <property type="entry name" value="MFS_MefA_like"/>
    <property type="match status" value="1"/>
</dbReference>
<evidence type="ECO:0000259" key="9">
    <source>
        <dbReference type="PROSITE" id="PS50850"/>
    </source>
</evidence>
<keyword evidence="2" id="KW-0813">Transport</keyword>
<comment type="caution">
    <text evidence="10">The sequence shown here is derived from an EMBL/GenBank/DDBJ whole genome shotgun (WGS) entry which is preliminary data.</text>
</comment>
<name>A0A366M280_9ACTN</name>
<dbReference type="InterPro" id="IPR020846">
    <property type="entry name" value="MFS_dom"/>
</dbReference>
<feature type="domain" description="Major facilitator superfamily (MFS) profile" evidence="9">
    <location>
        <begin position="1"/>
        <end position="410"/>
    </location>
</feature>
<proteinExistence type="predicted"/>
<keyword evidence="6 8" id="KW-0472">Membrane</keyword>